<comment type="caution">
    <text evidence="2">The sequence shown here is derived from an EMBL/GenBank/DDBJ whole genome shotgun (WGS) entry which is preliminary data.</text>
</comment>
<name>A0ABX3MHJ5_9RHOB</name>
<evidence type="ECO:0000256" key="1">
    <source>
        <dbReference type="SAM" id="Phobius"/>
    </source>
</evidence>
<feature type="non-terminal residue" evidence="2">
    <location>
        <position position="1"/>
    </location>
</feature>
<evidence type="ECO:0000313" key="3">
    <source>
        <dbReference type="Proteomes" id="UP000242224"/>
    </source>
</evidence>
<keyword evidence="1" id="KW-0472">Membrane</keyword>
<accession>A0ABX3MHJ5</accession>
<feature type="transmembrane region" description="Helical" evidence="1">
    <location>
        <begin position="93"/>
        <end position="111"/>
    </location>
</feature>
<sequence>AALSLAALLYVIFATGMGLVISSFISSQIAAIFATSLLTLLPAVQFSGLVDPVSSLEGLGAFIGNVYPASYFVTVSRGVFSKALGFDALGPDLLAMALSVPVIFGLGVALLKKQAR</sequence>
<keyword evidence="3" id="KW-1185">Reference proteome</keyword>
<keyword evidence="1" id="KW-0812">Transmembrane</keyword>
<evidence type="ECO:0000313" key="2">
    <source>
        <dbReference type="EMBL" id="OOY10925.1"/>
    </source>
</evidence>
<feature type="transmembrane region" description="Helical" evidence="1">
    <location>
        <begin position="6"/>
        <end position="25"/>
    </location>
</feature>
<reference evidence="2 3" key="1">
    <citation type="submission" date="2016-11" db="EMBL/GenBank/DDBJ databases">
        <title>A multilocus sequence analysis scheme for characterization of bacteria in the genus Thioclava.</title>
        <authorList>
            <person name="Liu Y."/>
            <person name="Shao Z."/>
        </authorList>
    </citation>
    <scope>NUCLEOTIDE SEQUENCE [LARGE SCALE GENOMIC DNA]</scope>
    <source>
        <strain evidence="2 3">11.10-0-13</strain>
    </source>
</reference>
<dbReference type="Proteomes" id="UP000242224">
    <property type="component" value="Unassembled WGS sequence"/>
</dbReference>
<gene>
    <name evidence="2" type="ORF">BMG00_17365</name>
</gene>
<organism evidence="2 3">
    <name type="scientific">Thioclava marina</name>
    <dbReference type="NCBI Taxonomy" id="1915077"/>
    <lineage>
        <taxon>Bacteria</taxon>
        <taxon>Pseudomonadati</taxon>
        <taxon>Pseudomonadota</taxon>
        <taxon>Alphaproteobacteria</taxon>
        <taxon>Rhodobacterales</taxon>
        <taxon>Paracoccaceae</taxon>
        <taxon>Thioclava</taxon>
    </lineage>
</organism>
<dbReference type="EMBL" id="MPZS01000004">
    <property type="protein sequence ID" value="OOY10925.1"/>
    <property type="molecule type" value="Genomic_DNA"/>
</dbReference>
<protein>
    <submittedName>
        <fullName evidence="2">Cell shape determination protein CcmA</fullName>
    </submittedName>
</protein>
<keyword evidence="1" id="KW-1133">Transmembrane helix</keyword>
<proteinExistence type="predicted"/>